<feature type="transmembrane region" description="Helical" evidence="6">
    <location>
        <begin position="183"/>
        <end position="205"/>
    </location>
</feature>
<comment type="subcellular location">
    <subcellularLocation>
        <location evidence="1">Membrane</location>
        <topology evidence="1">Multi-pass membrane protein</topology>
    </subcellularLocation>
</comment>
<evidence type="ECO:0000256" key="6">
    <source>
        <dbReference type="SAM" id="Phobius"/>
    </source>
</evidence>
<feature type="transmembrane region" description="Helical" evidence="6">
    <location>
        <begin position="121"/>
        <end position="140"/>
    </location>
</feature>
<dbReference type="InterPro" id="IPR020846">
    <property type="entry name" value="MFS_dom"/>
</dbReference>
<protein>
    <submittedName>
        <fullName evidence="8">MFS transporter</fullName>
    </submittedName>
</protein>
<feature type="transmembrane region" description="Helical" evidence="6">
    <location>
        <begin position="152"/>
        <end position="171"/>
    </location>
</feature>
<keyword evidence="9" id="KW-1185">Reference proteome</keyword>
<evidence type="ECO:0000256" key="1">
    <source>
        <dbReference type="ARBA" id="ARBA00004141"/>
    </source>
</evidence>
<dbReference type="KEGG" id="sami:SAMIE_1002970"/>
<dbReference type="GO" id="GO:0016020">
    <property type="term" value="C:membrane"/>
    <property type="evidence" value="ECO:0007669"/>
    <property type="project" value="UniProtKB-SubCell"/>
</dbReference>
<dbReference type="PANTHER" id="PTHR43791">
    <property type="entry name" value="PERMEASE-RELATED"/>
    <property type="match status" value="1"/>
</dbReference>
<dbReference type="Proteomes" id="UP000279959">
    <property type="component" value="Chromosome"/>
</dbReference>
<accession>A0A494W080</accession>
<feature type="transmembrane region" description="Helical" evidence="6">
    <location>
        <begin position="401"/>
        <end position="423"/>
    </location>
</feature>
<gene>
    <name evidence="8" type="ORF">SAMIE_1002970</name>
</gene>
<dbReference type="Gene3D" id="1.20.1250.20">
    <property type="entry name" value="MFS general substrate transporter like domains"/>
    <property type="match status" value="2"/>
</dbReference>
<evidence type="ECO:0000256" key="2">
    <source>
        <dbReference type="ARBA" id="ARBA00022448"/>
    </source>
</evidence>
<evidence type="ECO:0000256" key="3">
    <source>
        <dbReference type="ARBA" id="ARBA00022692"/>
    </source>
</evidence>
<dbReference type="FunFam" id="1.20.1250.20:FF:000018">
    <property type="entry name" value="MFS transporter permease"/>
    <property type="match status" value="1"/>
</dbReference>
<keyword evidence="3 6" id="KW-0812">Transmembrane</keyword>
<evidence type="ECO:0000256" key="5">
    <source>
        <dbReference type="ARBA" id="ARBA00023136"/>
    </source>
</evidence>
<feature type="transmembrane region" description="Helical" evidence="6">
    <location>
        <begin position="313"/>
        <end position="331"/>
    </location>
</feature>
<dbReference type="GO" id="GO:0022857">
    <property type="term" value="F:transmembrane transporter activity"/>
    <property type="evidence" value="ECO:0007669"/>
    <property type="project" value="InterPro"/>
</dbReference>
<keyword evidence="2" id="KW-0813">Transport</keyword>
<evidence type="ECO:0000259" key="7">
    <source>
        <dbReference type="PROSITE" id="PS50850"/>
    </source>
</evidence>
<evidence type="ECO:0000313" key="9">
    <source>
        <dbReference type="Proteomes" id="UP000279959"/>
    </source>
</evidence>
<dbReference type="Pfam" id="PF07690">
    <property type="entry name" value="MFS_1"/>
    <property type="match status" value="1"/>
</dbReference>
<dbReference type="PANTHER" id="PTHR43791:SF36">
    <property type="entry name" value="TRANSPORTER, PUTATIVE (AFU_ORTHOLOGUE AFUA_6G08340)-RELATED"/>
    <property type="match status" value="1"/>
</dbReference>
<dbReference type="AlphaFoldDB" id="A0A494W080"/>
<proteinExistence type="predicted"/>
<name>A0A494W080_9SPHN</name>
<evidence type="ECO:0000256" key="4">
    <source>
        <dbReference type="ARBA" id="ARBA00022989"/>
    </source>
</evidence>
<feature type="transmembrane region" description="Helical" evidence="6">
    <location>
        <begin position="94"/>
        <end position="115"/>
    </location>
</feature>
<dbReference type="RefSeq" id="WP_066700810.1">
    <property type="nucleotide sequence ID" value="NZ_AP018664.1"/>
</dbReference>
<dbReference type="SUPFAM" id="SSF103473">
    <property type="entry name" value="MFS general substrate transporter"/>
    <property type="match status" value="1"/>
</dbReference>
<dbReference type="EMBL" id="AP018664">
    <property type="protein sequence ID" value="BBD96796.1"/>
    <property type="molecule type" value="Genomic_DNA"/>
</dbReference>
<dbReference type="InterPro" id="IPR036259">
    <property type="entry name" value="MFS_trans_sf"/>
</dbReference>
<keyword evidence="5 6" id="KW-0472">Membrane</keyword>
<dbReference type="CDD" id="cd17319">
    <property type="entry name" value="MFS_ExuT_GudP_like"/>
    <property type="match status" value="1"/>
</dbReference>
<feature type="transmembrane region" description="Helical" evidence="6">
    <location>
        <begin position="247"/>
        <end position="268"/>
    </location>
</feature>
<keyword evidence="4 6" id="KW-1133">Transmembrane helix</keyword>
<feature type="transmembrane region" description="Helical" evidence="6">
    <location>
        <begin position="280"/>
        <end position="301"/>
    </location>
</feature>
<evidence type="ECO:0000313" key="8">
    <source>
        <dbReference type="EMBL" id="BBD96796.1"/>
    </source>
</evidence>
<feature type="transmembrane region" description="Helical" evidence="6">
    <location>
        <begin position="337"/>
        <end position="361"/>
    </location>
</feature>
<dbReference type="PROSITE" id="PS50850">
    <property type="entry name" value="MFS"/>
    <property type="match status" value="1"/>
</dbReference>
<sequence length="429" mass="46219">MNEGHDPDHSAAVDALYRRIDWRLLPILMLSYMLAYIDRINISFAKIQMQQDLGLSEAVYGLAAGMFFIGYVLFEVPSNLLLARIGARRTLSRIMVLWGVTSTAMLFVDSASWFYVLRFLLGVFEAGFGPGMLFYLTLWYGPQRRARVISHVLLAAPVAGIIGGPVSAWIMSEMAGIGGLAGWQWLFLIEGAPCIAMGALLFLWLDDAPAQAKWLSEPERATIAAQVQGTPSRHSHSFRLVVRDPRVYWLALSYFGMVTGLTAMSFWLPTLLRTAGVKVGLALGLYSAAPYAAAVVTMVLFARHSDRTGERRWHTVVACLVAGAMLGLAGLTLDRLAICFAALVVAASATYAAYTVFWAIASDYLKGPAAAGGIALINSIGLTGGFVSPTVIGGLRTLTGSYTAGLGAISMLLVLGALILALIRFPARD</sequence>
<dbReference type="InterPro" id="IPR011701">
    <property type="entry name" value="MFS"/>
</dbReference>
<reference evidence="8 9" key="1">
    <citation type="submission" date="2018-05" db="EMBL/GenBank/DDBJ databases">
        <title>Complete Genome Sequence of the Nonylphenol-Degrading Bacterium Sphingobium amiense DSM 16289T.</title>
        <authorList>
            <person name="Ootsuka M."/>
            <person name="Nishizawa T."/>
            <person name="Ohta H."/>
        </authorList>
    </citation>
    <scope>NUCLEOTIDE SEQUENCE [LARGE SCALE GENOMIC DNA]</scope>
    <source>
        <strain evidence="8 9">DSM 16289</strain>
    </source>
</reference>
<feature type="transmembrane region" description="Helical" evidence="6">
    <location>
        <begin position="58"/>
        <end position="82"/>
    </location>
</feature>
<feature type="transmembrane region" description="Helical" evidence="6">
    <location>
        <begin position="373"/>
        <end position="395"/>
    </location>
</feature>
<feature type="domain" description="Major facilitator superfamily (MFS) profile" evidence="7">
    <location>
        <begin position="24"/>
        <end position="428"/>
    </location>
</feature>
<organism evidence="8 9">
    <name type="scientific">Sphingobium amiense</name>
    <dbReference type="NCBI Taxonomy" id="135719"/>
    <lineage>
        <taxon>Bacteria</taxon>
        <taxon>Pseudomonadati</taxon>
        <taxon>Pseudomonadota</taxon>
        <taxon>Alphaproteobacteria</taxon>
        <taxon>Sphingomonadales</taxon>
        <taxon>Sphingomonadaceae</taxon>
        <taxon>Sphingobium</taxon>
    </lineage>
</organism>